<accession>A0A512H590</accession>
<name>A0A512H590_9PROT</name>
<gene>
    <name evidence="1" type="ORF">ROR02_07440</name>
</gene>
<evidence type="ECO:0000313" key="2">
    <source>
        <dbReference type="Proteomes" id="UP000321567"/>
    </source>
</evidence>
<dbReference type="OrthoDB" id="513580at2"/>
<comment type="caution">
    <text evidence="1">The sequence shown here is derived from an EMBL/GenBank/DDBJ whole genome shotgun (WGS) entry which is preliminary data.</text>
</comment>
<keyword evidence="2" id="KW-1185">Reference proteome</keyword>
<dbReference type="RefSeq" id="WP_147162664.1">
    <property type="nucleotide sequence ID" value="NZ_BJZO01000012.1"/>
</dbReference>
<dbReference type="Proteomes" id="UP000321567">
    <property type="component" value="Unassembled WGS sequence"/>
</dbReference>
<sequence>MKRSPLMLSGITRKDRHAVIAEISDRISAAGGWIVHHELYSNLAVMIRFALEPTGLKTWRDSMVETALGLDDDSLRALDQAMAAPAPAGAEITVSLTMTFIHNEPDLRQIIPAVPG</sequence>
<reference evidence="1 2" key="1">
    <citation type="submission" date="2019-07" db="EMBL/GenBank/DDBJ databases">
        <title>Whole genome shotgun sequence of Rhodospirillum oryzae NBRC 107573.</title>
        <authorList>
            <person name="Hosoyama A."/>
            <person name="Uohara A."/>
            <person name="Ohji S."/>
            <person name="Ichikawa N."/>
        </authorList>
    </citation>
    <scope>NUCLEOTIDE SEQUENCE [LARGE SCALE GENOMIC DNA]</scope>
    <source>
        <strain evidence="1 2">NBRC 107573</strain>
    </source>
</reference>
<proteinExistence type="predicted"/>
<organism evidence="1 2">
    <name type="scientific">Pararhodospirillum oryzae</name>
    <dbReference type="NCBI Taxonomy" id="478448"/>
    <lineage>
        <taxon>Bacteria</taxon>
        <taxon>Pseudomonadati</taxon>
        <taxon>Pseudomonadota</taxon>
        <taxon>Alphaproteobacteria</taxon>
        <taxon>Rhodospirillales</taxon>
        <taxon>Rhodospirillaceae</taxon>
        <taxon>Pararhodospirillum</taxon>
    </lineage>
</organism>
<evidence type="ECO:0000313" key="1">
    <source>
        <dbReference type="EMBL" id="GEO80613.1"/>
    </source>
</evidence>
<dbReference type="EMBL" id="BJZO01000012">
    <property type="protein sequence ID" value="GEO80613.1"/>
    <property type="molecule type" value="Genomic_DNA"/>
</dbReference>
<protein>
    <submittedName>
        <fullName evidence="1">Uncharacterized protein</fullName>
    </submittedName>
</protein>
<dbReference type="AlphaFoldDB" id="A0A512H590"/>